<protein>
    <submittedName>
        <fullName evidence="5">Autophagy-related protein 13 like protein</fullName>
    </submittedName>
</protein>
<feature type="region of interest" description="Disordered" evidence="4">
    <location>
        <begin position="280"/>
        <end position="321"/>
    </location>
</feature>
<proteinExistence type="inferred from homology"/>
<feature type="compositionally biased region" description="Polar residues" evidence="4">
    <location>
        <begin position="282"/>
        <end position="321"/>
    </location>
</feature>
<gene>
    <name evidence="5" type="ORF">DdX_02062</name>
</gene>
<dbReference type="InterPro" id="IPR036570">
    <property type="entry name" value="HORMA_dom_sf"/>
</dbReference>
<keyword evidence="6" id="KW-1185">Reference proteome</keyword>
<comment type="subcellular location">
    <subcellularLocation>
        <location evidence="1">Preautophagosomal structure</location>
    </subcellularLocation>
</comment>
<organism evidence="5 6">
    <name type="scientific">Ditylenchus destructor</name>
    <dbReference type="NCBI Taxonomy" id="166010"/>
    <lineage>
        <taxon>Eukaryota</taxon>
        <taxon>Metazoa</taxon>
        <taxon>Ecdysozoa</taxon>
        <taxon>Nematoda</taxon>
        <taxon>Chromadorea</taxon>
        <taxon>Rhabditida</taxon>
        <taxon>Tylenchina</taxon>
        <taxon>Tylenchomorpha</taxon>
        <taxon>Sphaerularioidea</taxon>
        <taxon>Anguinidae</taxon>
        <taxon>Anguininae</taxon>
        <taxon>Ditylenchus</taxon>
    </lineage>
</organism>
<dbReference type="GO" id="GO:0000423">
    <property type="term" value="P:mitophagy"/>
    <property type="evidence" value="ECO:0007669"/>
    <property type="project" value="TreeGrafter"/>
</dbReference>
<evidence type="ECO:0000256" key="4">
    <source>
        <dbReference type="SAM" id="MobiDB-lite"/>
    </source>
</evidence>
<comment type="caution">
    <text evidence="5">The sequence shown here is derived from an EMBL/GenBank/DDBJ whole genome shotgun (WGS) entry which is preliminary data.</text>
</comment>
<dbReference type="GO" id="GO:0000407">
    <property type="term" value="C:phagophore assembly site"/>
    <property type="evidence" value="ECO:0007669"/>
    <property type="project" value="UniProtKB-SubCell"/>
</dbReference>
<evidence type="ECO:0000313" key="5">
    <source>
        <dbReference type="EMBL" id="KAI1725404.1"/>
    </source>
</evidence>
<dbReference type="Proteomes" id="UP001201812">
    <property type="component" value="Unassembled WGS sequence"/>
</dbReference>
<evidence type="ECO:0000256" key="3">
    <source>
        <dbReference type="ARBA" id="ARBA00023006"/>
    </source>
</evidence>
<dbReference type="AlphaFoldDB" id="A0AAD4RBQ6"/>
<evidence type="ECO:0000256" key="2">
    <source>
        <dbReference type="ARBA" id="ARBA00007341"/>
    </source>
</evidence>
<dbReference type="GO" id="GO:1990316">
    <property type="term" value="C:Atg1/ULK1 kinase complex"/>
    <property type="evidence" value="ECO:0007669"/>
    <property type="project" value="TreeGrafter"/>
</dbReference>
<dbReference type="GO" id="GO:0005829">
    <property type="term" value="C:cytosol"/>
    <property type="evidence" value="ECO:0007669"/>
    <property type="project" value="TreeGrafter"/>
</dbReference>
<accession>A0AAD4RBQ6</accession>
<dbReference type="Gene3D" id="3.30.900.10">
    <property type="entry name" value="HORMA domain"/>
    <property type="match status" value="1"/>
</dbReference>
<name>A0AAD4RBQ6_9BILA</name>
<dbReference type="GO" id="GO:0034727">
    <property type="term" value="P:piecemeal microautophagy of the nucleus"/>
    <property type="evidence" value="ECO:0007669"/>
    <property type="project" value="TreeGrafter"/>
</dbReference>
<feature type="compositionally biased region" description="Basic and acidic residues" evidence="4">
    <location>
        <begin position="412"/>
        <end position="426"/>
    </location>
</feature>
<evidence type="ECO:0000256" key="1">
    <source>
        <dbReference type="ARBA" id="ARBA00004329"/>
    </source>
</evidence>
<comment type="similarity">
    <text evidence="2">Belongs to the ATG13 family. Metazoan subfamily.</text>
</comment>
<reference evidence="5" key="1">
    <citation type="submission" date="2022-01" db="EMBL/GenBank/DDBJ databases">
        <title>Genome Sequence Resource for Two Populations of Ditylenchus destructor, the Migratory Endoparasitic Phytonematode.</title>
        <authorList>
            <person name="Zhang H."/>
            <person name="Lin R."/>
            <person name="Xie B."/>
        </authorList>
    </citation>
    <scope>NUCLEOTIDE SEQUENCE</scope>
    <source>
        <strain evidence="5">BazhouSP</strain>
    </source>
</reference>
<dbReference type="GO" id="GO:0034497">
    <property type="term" value="P:protein localization to phagophore assembly site"/>
    <property type="evidence" value="ECO:0007669"/>
    <property type="project" value="TreeGrafter"/>
</dbReference>
<feature type="compositionally biased region" description="Polar residues" evidence="4">
    <location>
        <begin position="381"/>
        <end position="411"/>
    </location>
</feature>
<feature type="compositionally biased region" description="Basic and acidic residues" evidence="4">
    <location>
        <begin position="365"/>
        <end position="375"/>
    </location>
</feature>
<keyword evidence="3" id="KW-0072">Autophagy</keyword>
<dbReference type="InterPro" id="IPR040182">
    <property type="entry name" value="ATG13"/>
</dbReference>
<dbReference type="PANTHER" id="PTHR13430">
    <property type="match status" value="1"/>
</dbReference>
<sequence length="540" mass="60532">MSKQDSMRREQNEFAKFVRFFSTRMVQSVVQERMGHLISHKCCTNPDSSDWFNLIVDEIGEVAAYMKSGIKKYPPHCSALTLDFFLYTVDGDSLPLESWVVRVDKNQIDENVNVHTTLYHQMSTLLKSVIMAAHFTPAYRYYVRKQSPETFVIFYRVFEGEPDLSLLGEGQKFRRLGYLPSPFGTLQTDLHYRTKMEILPPPFVEQTAVEDKATVDIACGKEQGLNVLFNQASIPCGNIVPARGSETIAISPVTEDINSFSTSPLSNDLPFVENKSHFKLGRSTSSTDESATNTRHPSGSSRSDANSPKASNSFPQRTSSYRQVQIRNNSFPFASLLLSSQSSFDQTRSQMLPKVPEDAAVLHSSKSDRGLDTRVRPKRFSSLSSESTPILLRPQSTISENTNEVPCSSMTEAKESDAGSDKDNQSKKKVVFGCSSEENKNEEDDVQQQQNLQKGQDDDRLSIKSDDSYEYVNVIAFASSEDLGSDLSEFVKEVRLAPDNLHSFAPDNTDTINKQIDEFKEKAASFDNFVAGLKDMNEES</sequence>
<evidence type="ECO:0000313" key="6">
    <source>
        <dbReference type="Proteomes" id="UP001201812"/>
    </source>
</evidence>
<feature type="region of interest" description="Disordered" evidence="4">
    <location>
        <begin position="356"/>
        <end position="463"/>
    </location>
</feature>
<dbReference type="EMBL" id="JAKKPZ010000002">
    <property type="protein sequence ID" value="KAI1725404.1"/>
    <property type="molecule type" value="Genomic_DNA"/>
</dbReference>
<dbReference type="PANTHER" id="PTHR13430:SF4">
    <property type="entry name" value="AUTOPHAGY-RELATED PROTEIN 13"/>
    <property type="match status" value="1"/>
</dbReference>